<name>D3AZ11_HETP5</name>
<proteinExistence type="predicted"/>
<dbReference type="GeneID" id="31356880"/>
<sequence>MGIDNCGVLFKNLALIIGNNTEIKEKNILHYVGN</sequence>
<evidence type="ECO:0000313" key="1">
    <source>
        <dbReference type="EMBL" id="EFA85568.1"/>
    </source>
</evidence>
<accession>D3AZ11</accession>
<keyword evidence="2" id="KW-1185">Reference proteome</keyword>
<dbReference type="RefSeq" id="XP_020437675.1">
    <property type="nucleotide sequence ID" value="XM_020572360.1"/>
</dbReference>
<dbReference type="Proteomes" id="UP000001396">
    <property type="component" value="Unassembled WGS sequence"/>
</dbReference>
<gene>
    <name evidence="1" type="ORF">PPL_01351</name>
</gene>
<dbReference type="AlphaFoldDB" id="D3AZ11"/>
<dbReference type="EMBL" id="ADBJ01000006">
    <property type="protein sequence ID" value="EFA85568.1"/>
    <property type="molecule type" value="Genomic_DNA"/>
</dbReference>
<comment type="caution">
    <text evidence="1">The sequence shown here is derived from an EMBL/GenBank/DDBJ whole genome shotgun (WGS) entry which is preliminary data.</text>
</comment>
<dbReference type="InParanoid" id="D3AZ11"/>
<protein>
    <submittedName>
        <fullName evidence="1">Uncharacterized protein</fullName>
    </submittedName>
</protein>
<evidence type="ECO:0000313" key="2">
    <source>
        <dbReference type="Proteomes" id="UP000001396"/>
    </source>
</evidence>
<reference evidence="1 2" key="1">
    <citation type="journal article" date="2011" name="Genome Res.">
        <title>Phylogeny-wide analysis of social amoeba genomes highlights ancient origins for complex intercellular communication.</title>
        <authorList>
            <person name="Heidel A.J."/>
            <person name="Lawal H.M."/>
            <person name="Felder M."/>
            <person name="Schilde C."/>
            <person name="Helps N.R."/>
            <person name="Tunggal B."/>
            <person name="Rivero F."/>
            <person name="John U."/>
            <person name="Schleicher M."/>
            <person name="Eichinger L."/>
            <person name="Platzer M."/>
            <person name="Noegel A.A."/>
            <person name="Schaap P."/>
            <person name="Gloeckner G."/>
        </authorList>
    </citation>
    <scope>NUCLEOTIDE SEQUENCE [LARGE SCALE GENOMIC DNA]</scope>
    <source>
        <strain evidence="2">ATCC 26659 / Pp 5 / PN500</strain>
    </source>
</reference>
<organism evidence="1 2">
    <name type="scientific">Heterostelium pallidum (strain ATCC 26659 / Pp 5 / PN500)</name>
    <name type="common">Cellular slime mold</name>
    <name type="synonym">Polysphondylium pallidum</name>
    <dbReference type="NCBI Taxonomy" id="670386"/>
    <lineage>
        <taxon>Eukaryota</taxon>
        <taxon>Amoebozoa</taxon>
        <taxon>Evosea</taxon>
        <taxon>Eumycetozoa</taxon>
        <taxon>Dictyostelia</taxon>
        <taxon>Acytosteliales</taxon>
        <taxon>Acytosteliaceae</taxon>
        <taxon>Heterostelium</taxon>
    </lineage>
</organism>